<gene>
    <name evidence="1" type="ORF">HXN55_02335</name>
</gene>
<organism evidence="1 2">
    <name type="scientific">Prevotella nigrescens</name>
    <dbReference type="NCBI Taxonomy" id="28133"/>
    <lineage>
        <taxon>Bacteria</taxon>
        <taxon>Pseudomonadati</taxon>
        <taxon>Bacteroidota</taxon>
        <taxon>Bacteroidia</taxon>
        <taxon>Bacteroidales</taxon>
        <taxon>Prevotellaceae</taxon>
        <taxon>Prevotella</taxon>
    </lineage>
</organism>
<dbReference type="EMBL" id="JABZTM010000015">
    <property type="protein sequence ID" value="MBF1446218.1"/>
    <property type="molecule type" value="Genomic_DNA"/>
</dbReference>
<reference evidence="1" key="1">
    <citation type="submission" date="2020-04" db="EMBL/GenBank/DDBJ databases">
        <title>Deep metagenomics examines the oral microbiome during advanced dental caries in children, revealing novel taxa and co-occurrences with host molecules.</title>
        <authorList>
            <person name="Baker J.L."/>
            <person name="Morton J.T."/>
            <person name="Dinis M."/>
            <person name="Alvarez R."/>
            <person name="Tran N.C."/>
            <person name="Knight R."/>
            <person name="Edlund A."/>
        </authorList>
    </citation>
    <scope>NUCLEOTIDE SEQUENCE</scope>
    <source>
        <strain evidence="1">JCVI_32_bin.50</strain>
    </source>
</reference>
<comment type="caution">
    <text evidence="1">The sequence shown here is derived from an EMBL/GenBank/DDBJ whole genome shotgun (WGS) entry which is preliminary data.</text>
</comment>
<name>A0A9D5WTX7_9BACT</name>
<dbReference type="Proteomes" id="UP000787419">
    <property type="component" value="Unassembled WGS sequence"/>
</dbReference>
<protein>
    <submittedName>
        <fullName evidence="1">Uncharacterized protein</fullName>
    </submittedName>
</protein>
<evidence type="ECO:0000313" key="1">
    <source>
        <dbReference type="EMBL" id="MBF1446218.1"/>
    </source>
</evidence>
<accession>A0A9D5WTX7</accession>
<proteinExistence type="predicted"/>
<evidence type="ECO:0000313" key="2">
    <source>
        <dbReference type="Proteomes" id="UP000787419"/>
    </source>
</evidence>
<dbReference type="AlphaFoldDB" id="A0A9D5WTX7"/>
<sequence>MKAGTASPSHIKREKTRKSLLHNPKLQERINAQIRYFGGVLLYNIEEERFKKVFRKLALGHLAFENDTLAWESPYSISIKLLSEMSDFQRDDFFLPYRGKLLPEVCSHGLEHVMLCYEDDG</sequence>